<accession>A0A5C1EBT7</accession>
<dbReference type="GO" id="GO:0006281">
    <property type="term" value="P:DNA repair"/>
    <property type="evidence" value="ECO:0007669"/>
    <property type="project" value="UniProtKB-KW"/>
</dbReference>
<dbReference type="GO" id="GO:0003908">
    <property type="term" value="F:methylated-DNA-[protein]-cysteine S-methyltransferase activity"/>
    <property type="evidence" value="ECO:0007669"/>
    <property type="project" value="UniProtKB-EC"/>
</dbReference>
<keyword evidence="2 8" id="KW-0489">Methyltransferase</keyword>
<dbReference type="Proteomes" id="UP000323671">
    <property type="component" value="Chromosome"/>
</dbReference>
<dbReference type="InterPro" id="IPR036388">
    <property type="entry name" value="WH-like_DNA-bd_sf"/>
</dbReference>
<evidence type="ECO:0000256" key="5">
    <source>
        <dbReference type="ARBA" id="ARBA00023204"/>
    </source>
</evidence>
<dbReference type="InterPro" id="IPR014048">
    <property type="entry name" value="MethylDNA_cys_MeTrfase_DNA-bd"/>
</dbReference>
<protein>
    <submittedName>
        <fullName evidence="8">Methylated-DNA-[protein]-cysteine S-methyltransferase</fullName>
    </submittedName>
</protein>
<dbReference type="AlphaFoldDB" id="A0A5C1EBT7"/>
<dbReference type="SUPFAM" id="SSF46767">
    <property type="entry name" value="Methylated DNA-protein cysteine methyltransferase, C-terminal domain"/>
    <property type="match status" value="1"/>
</dbReference>
<dbReference type="KEGG" id="otr:OTERR_26790"/>
<evidence type="ECO:0000256" key="3">
    <source>
        <dbReference type="ARBA" id="ARBA00022679"/>
    </source>
</evidence>
<keyword evidence="9" id="KW-1185">Reference proteome</keyword>
<proteinExistence type="predicted"/>
<dbReference type="CDD" id="cd06445">
    <property type="entry name" value="ATase"/>
    <property type="match status" value="1"/>
</dbReference>
<feature type="domain" description="Methylated-DNA-[protein]-cysteine S-methyltransferase DNA binding" evidence="7">
    <location>
        <begin position="82"/>
        <end position="169"/>
    </location>
</feature>
<evidence type="ECO:0000256" key="1">
    <source>
        <dbReference type="ARBA" id="ARBA00001286"/>
    </source>
</evidence>
<dbReference type="InterPro" id="IPR036631">
    <property type="entry name" value="MGMT_N_sf"/>
</dbReference>
<name>A0A5C1EBT7_9RHOO</name>
<keyword evidence="3 8" id="KW-0808">Transferase</keyword>
<dbReference type="NCBIfam" id="TIGR00589">
    <property type="entry name" value="ogt"/>
    <property type="match status" value="1"/>
</dbReference>
<dbReference type="Pfam" id="PF01035">
    <property type="entry name" value="DNA_binding_1"/>
    <property type="match status" value="1"/>
</dbReference>
<evidence type="ECO:0000256" key="2">
    <source>
        <dbReference type="ARBA" id="ARBA00022603"/>
    </source>
</evidence>
<dbReference type="InterPro" id="IPR036217">
    <property type="entry name" value="MethylDNA_cys_MeTrfase_DNAb"/>
</dbReference>
<dbReference type="EMBL" id="CP022579">
    <property type="protein sequence ID" value="QEL66155.1"/>
    <property type="molecule type" value="Genomic_DNA"/>
</dbReference>
<dbReference type="PANTHER" id="PTHR10815">
    <property type="entry name" value="METHYLATED-DNA--PROTEIN-CYSTEINE METHYLTRANSFERASE"/>
    <property type="match status" value="1"/>
</dbReference>
<keyword evidence="5" id="KW-0234">DNA repair</keyword>
<evidence type="ECO:0000313" key="8">
    <source>
        <dbReference type="EMBL" id="QEL66155.1"/>
    </source>
</evidence>
<evidence type="ECO:0000259" key="7">
    <source>
        <dbReference type="Pfam" id="PF01035"/>
    </source>
</evidence>
<dbReference type="PANTHER" id="PTHR10815:SF13">
    <property type="entry name" value="METHYLATED-DNA--PROTEIN-CYSTEINE METHYLTRANSFERASE"/>
    <property type="match status" value="1"/>
</dbReference>
<dbReference type="InterPro" id="IPR001497">
    <property type="entry name" value="MethylDNA_cys_MeTrfase_AS"/>
</dbReference>
<comment type="catalytic activity">
    <reaction evidence="1">
        <text>a 4-O-methyl-thymidine in DNA + L-cysteinyl-[protein] = a thymidine in DNA + S-methyl-L-cysteinyl-[protein]</text>
        <dbReference type="Rhea" id="RHEA:53428"/>
        <dbReference type="Rhea" id="RHEA-COMP:10131"/>
        <dbReference type="Rhea" id="RHEA-COMP:10132"/>
        <dbReference type="Rhea" id="RHEA-COMP:13555"/>
        <dbReference type="Rhea" id="RHEA-COMP:13556"/>
        <dbReference type="ChEBI" id="CHEBI:29950"/>
        <dbReference type="ChEBI" id="CHEBI:82612"/>
        <dbReference type="ChEBI" id="CHEBI:137386"/>
        <dbReference type="ChEBI" id="CHEBI:137387"/>
        <dbReference type="EC" id="2.1.1.63"/>
    </reaction>
</comment>
<evidence type="ECO:0000256" key="4">
    <source>
        <dbReference type="ARBA" id="ARBA00022763"/>
    </source>
</evidence>
<evidence type="ECO:0000256" key="6">
    <source>
        <dbReference type="ARBA" id="ARBA00049348"/>
    </source>
</evidence>
<sequence>MTASPPPYQAIVAMPPARPVFALGIRCDRDCITEIDFLPPEAAAAAPQIASPLAALAARQLEAYAADPSVPFTLPLAPCGTSFQRRVWDGIAAIPPGETVTYGALAKAIHSAPRAVGGACGANPYPLVVPCHRVVAANAGFNDGLGGFARERGGFLLAIKRWLLTHEGILPA</sequence>
<keyword evidence="4" id="KW-0227">DNA damage</keyword>
<dbReference type="Gene3D" id="1.10.10.10">
    <property type="entry name" value="Winged helix-like DNA-binding domain superfamily/Winged helix DNA-binding domain"/>
    <property type="match status" value="1"/>
</dbReference>
<dbReference type="PROSITE" id="PS00374">
    <property type="entry name" value="MGMT"/>
    <property type="match status" value="1"/>
</dbReference>
<gene>
    <name evidence="8" type="primary">ogt</name>
    <name evidence="8" type="ORF">OTERR_26790</name>
</gene>
<dbReference type="GO" id="GO:0032259">
    <property type="term" value="P:methylation"/>
    <property type="evidence" value="ECO:0007669"/>
    <property type="project" value="UniProtKB-KW"/>
</dbReference>
<dbReference type="RefSeq" id="WP_149426115.1">
    <property type="nucleotide sequence ID" value="NZ_CP022579.1"/>
</dbReference>
<organism evidence="8 9">
    <name type="scientific">Oryzomicrobium terrae</name>
    <dbReference type="NCBI Taxonomy" id="1735038"/>
    <lineage>
        <taxon>Bacteria</taxon>
        <taxon>Pseudomonadati</taxon>
        <taxon>Pseudomonadota</taxon>
        <taxon>Betaproteobacteria</taxon>
        <taxon>Rhodocyclales</taxon>
        <taxon>Rhodocyclaceae</taxon>
        <taxon>Oryzomicrobium</taxon>
    </lineage>
</organism>
<dbReference type="SUPFAM" id="SSF53155">
    <property type="entry name" value="Methylated DNA-protein cysteine methyltransferase domain"/>
    <property type="match status" value="1"/>
</dbReference>
<evidence type="ECO:0000313" key="9">
    <source>
        <dbReference type="Proteomes" id="UP000323671"/>
    </source>
</evidence>
<comment type="catalytic activity">
    <reaction evidence="6">
        <text>a 6-O-methyl-2'-deoxyguanosine in DNA + L-cysteinyl-[protein] = S-methyl-L-cysteinyl-[protein] + a 2'-deoxyguanosine in DNA</text>
        <dbReference type="Rhea" id="RHEA:24000"/>
        <dbReference type="Rhea" id="RHEA-COMP:10131"/>
        <dbReference type="Rhea" id="RHEA-COMP:10132"/>
        <dbReference type="Rhea" id="RHEA-COMP:11367"/>
        <dbReference type="Rhea" id="RHEA-COMP:11368"/>
        <dbReference type="ChEBI" id="CHEBI:29950"/>
        <dbReference type="ChEBI" id="CHEBI:82612"/>
        <dbReference type="ChEBI" id="CHEBI:85445"/>
        <dbReference type="ChEBI" id="CHEBI:85448"/>
        <dbReference type="EC" id="2.1.1.63"/>
    </reaction>
</comment>
<reference evidence="8 9" key="1">
    <citation type="submission" date="2017-07" db="EMBL/GenBank/DDBJ databases">
        <title>Complete genome sequence of Oryzomicrobium terrae TPP412.</title>
        <authorList>
            <person name="Chiu L.-W."/>
            <person name="Lo K.-J."/>
            <person name="Tsai Y.-M."/>
            <person name="Lin S.-S."/>
            <person name="Kuo C.-H."/>
            <person name="Liu C.-T."/>
        </authorList>
    </citation>
    <scope>NUCLEOTIDE SEQUENCE [LARGE SCALE GENOMIC DNA]</scope>
    <source>
        <strain evidence="8 9">TPP412</strain>
    </source>
</reference>